<dbReference type="RefSeq" id="WP_169393746.1">
    <property type="nucleotide sequence ID" value="NZ_BAAAJH010000033.1"/>
</dbReference>
<reference evidence="1 2" key="1">
    <citation type="submission" date="2020-04" db="EMBL/GenBank/DDBJ databases">
        <authorList>
            <person name="Klaysubun C."/>
            <person name="Duangmal K."/>
            <person name="Lipun K."/>
        </authorList>
    </citation>
    <scope>NUCLEOTIDE SEQUENCE [LARGE SCALE GENOMIC DNA]</scope>
    <source>
        <strain evidence="1 2">JCM 11839</strain>
    </source>
</reference>
<accession>A0ABX1R927</accession>
<comment type="caution">
    <text evidence="1">The sequence shown here is derived from an EMBL/GenBank/DDBJ whole genome shotgun (WGS) entry which is preliminary data.</text>
</comment>
<name>A0ABX1R927_9PSEU</name>
<sequence length="53" mass="5178">MPINLADQDGAESSVVADAVLGGVVAAVLLVTTFVDVSPPTSGWVALAAVVLA</sequence>
<protein>
    <submittedName>
        <fullName evidence="1">Uncharacterized protein</fullName>
    </submittedName>
</protein>
<dbReference type="Proteomes" id="UP001296706">
    <property type="component" value="Unassembled WGS sequence"/>
</dbReference>
<evidence type="ECO:0000313" key="1">
    <source>
        <dbReference type="EMBL" id="NMH75686.1"/>
    </source>
</evidence>
<gene>
    <name evidence="1" type="ORF">HF577_00970</name>
</gene>
<proteinExistence type="predicted"/>
<keyword evidence="2" id="KW-1185">Reference proteome</keyword>
<evidence type="ECO:0000313" key="2">
    <source>
        <dbReference type="Proteomes" id="UP001296706"/>
    </source>
</evidence>
<dbReference type="EMBL" id="JAAXKY010000001">
    <property type="protein sequence ID" value="NMH75686.1"/>
    <property type="molecule type" value="Genomic_DNA"/>
</dbReference>
<organism evidence="1 2">
    <name type="scientific">Pseudonocardia xinjiangensis</name>
    <dbReference type="NCBI Taxonomy" id="75289"/>
    <lineage>
        <taxon>Bacteria</taxon>
        <taxon>Bacillati</taxon>
        <taxon>Actinomycetota</taxon>
        <taxon>Actinomycetes</taxon>
        <taxon>Pseudonocardiales</taxon>
        <taxon>Pseudonocardiaceae</taxon>
        <taxon>Pseudonocardia</taxon>
    </lineage>
</organism>